<gene>
    <name evidence="1" type="ORF">HPB52_016364</name>
</gene>
<protein>
    <submittedName>
        <fullName evidence="1">Uncharacterized protein</fullName>
    </submittedName>
</protein>
<reference evidence="1" key="2">
    <citation type="submission" date="2021-09" db="EMBL/GenBank/DDBJ databases">
        <authorList>
            <person name="Jia N."/>
            <person name="Wang J."/>
            <person name="Shi W."/>
            <person name="Du L."/>
            <person name="Sun Y."/>
            <person name="Zhan W."/>
            <person name="Jiang J."/>
            <person name="Wang Q."/>
            <person name="Zhang B."/>
            <person name="Ji P."/>
            <person name="Sakyi L.B."/>
            <person name="Cui X."/>
            <person name="Yuan T."/>
            <person name="Jiang B."/>
            <person name="Yang W."/>
            <person name="Lam T.T.-Y."/>
            <person name="Chang Q."/>
            <person name="Ding S."/>
            <person name="Wang X."/>
            <person name="Zhu J."/>
            <person name="Ruan X."/>
            <person name="Zhao L."/>
            <person name="Wei J."/>
            <person name="Que T."/>
            <person name="Du C."/>
            <person name="Cheng J."/>
            <person name="Dai P."/>
            <person name="Han X."/>
            <person name="Huang E."/>
            <person name="Gao Y."/>
            <person name="Liu J."/>
            <person name="Shao H."/>
            <person name="Ye R."/>
            <person name="Li L."/>
            <person name="Wei W."/>
            <person name="Wang X."/>
            <person name="Wang C."/>
            <person name="Huo Q."/>
            <person name="Li W."/>
            <person name="Guo W."/>
            <person name="Chen H."/>
            <person name="Chen S."/>
            <person name="Zhou L."/>
            <person name="Zhou L."/>
            <person name="Ni X."/>
            <person name="Tian J."/>
            <person name="Zhou Y."/>
            <person name="Sheng Y."/>
            <person name="Liu T."/>
            <person name="Pan Y."/>
            <person name="Xia L."/>
            <person name="Li J."/>
            <person name="Zhao F."/>
            <person name="Cao W."/>
        </authorList>
    </citation>
    <scope>NUCLEOTIDE SEQUENCE</scope>
    <source>
        <strain evidence="1">Rsan-2018</strain>
        <tissue evidence="1">Larvae</tissue>
    </source>
</reference>
<keyword evidence="2" id="KW-1185">Reference proteome</keyword>
<dbReference type="EMBL" id="JABSTV010001248">
    <property type="protein sequence ID" value="KAH7969264.1"/>
    <property type="molecule type" value="Genomic_DNA"/>
</dbReference>
<reference evidence="1" key="1">
    <citation type="journal article" date="2020" name="Cell">
        <title>Large-Scale Comparative Analyses of Tick Genomes Elucidate Their Genetic Diversity and Vector Capacities.</title>
        <authorList>
            <consortium name="Tick Genome and Microbiome Consortium (TIGMIC)"/>
            <person name="Jia N."/>
            <person name="Wang J."/>
            <person name="Shi W."/>
            <person name="Du L."/>
            <person name="Sun Y."/>
            <person name="Zhan W."/>
            <person name="Jiang J.F."/>
            <person name="Wang Q."/>
            <person name="Zhang B."/>
            <person name="Ji P."/>
            <person name="Bell-Sakyi L."/>
            <person name="Cui X.M."/>
            <person name="Yuan T.T."/>
            <person name="Jiang B.G."/>
            <person name="Yang W.F."/>
            <person name="Lam T.T."/>
            <person name="Chang Q.C."/>
            <person name="Ding S.J."/>
            <person name="Wang X.J."/>
            <person name="Zhu J.G."/>
            <person name="Ruan X.D."/>
            <person name="Zhao L."/>
            <person name="Wei J.T."/>
            <person name="Ye R.Z."/>
            <person name="Que T.C."/>
            <person name="Du C.H."/>
            <person name="Zhou Y.H."/>
            <person name="Cheng J.X."/>
            <person name="Dai P.F."/>
            <person name="Guo W.B."/>
            <person name="Han X.H."/>
            <person name="Huang E.J."/>
            <person name="Li L.F."/>
            <person name="Wei W."/>
            <person name="Gao Y.C."/>
            <person name="Liu J.Z."/>
            <person name="Shao H.Z."/>
            <person name="Wang X."/>
            <person name="Wang C.C."/>
            <person name="Yang T.C."/>
            <person name="Huo Q.B."/>
            <person name="Li W."/>
            <person name="Chen H.Y."/>
            <person name="Chen S.E."/>
            <person name="Zhou L.G."/>
            <person name="Ni X.B."/>
            <person name="Tian J.H."/>
            <person name="Sheng Y."/>
            <person name="Liu T."/>
            <person name="Pan Y.S."/>
            <person name="Xia L.Y."/>
            <person name="Li J."/>
            <person name="Zhao F."/>
            <person name="Cao W.C."/>
        </authorList>
    </citation>
    <scope>NUCLEOTIDE SEQUENCE</scope>
    <source>
        <strain evidence="1">Rsan-2018</strain>
    </source>
</reference>
<evidence type="ECO:0000313" key="2">
    <source>
        <dbReference type="Proteomes" id="UP000821837"/>
    </source>
</evidence>
<dbReference type="Proteomes" id="UP000821837">
    <property type="component" value="Unassembled WGS sequence"/>
</dbReference>
<comment type="caution">
    <text evidence="1">The sequence shown here is derived from an EMBL/GenBank/DDBJ whole genome shotgun (WGS) entry which is preliminary data.</text>
</comment>
<proteinExistence type="predicted"/>
<sequence length="158" mass="17200">MDVGGLLLFAIERPRAQSMDAPVRDDRLNRLLIANELLNHDVNRLNTELHLLQAIQQGSAKGLGNVTLLEHPKCDAPTSFTVGASGVAVEGVVQRSLNGPLYDGPFNVITRCPKYFALSKNDRDDSSLINRAKPAFCETDAAPIVSLRNRSLGSRIAH</sequence>
<name>A0A9D4Q6M3_RHISA</name>
<evidence type="ECO:0000313" key="1">
    <source>
        <dbReference type="EMBL" id="KAH7969264.1"/>
    </source>
</evidence>
<organism evidence="1 2">
    <name type="scientific">Rhipicephalus sanguineus</name>
    <name type="common">Brown dog tick</name>
    <name type="synonym">Ixodes sanguineus</name>
    <dbReference type="NCBI Taxonomy" id="34632"/>
    <lineage>
        <taxon>Eukaryota</taxon>
        <taxon>Metazoa</taxon>
        <taxon>Ecdysozoa</taxon>
        <taxon>Arthropoda</taxon>
        <taxon>Chelicerata</taxon>
        <taxon>Arachnida</taxon>
        <taxon>Acari</taxon>
        <taxon>Parasitiformes</taxon>
        <taxon>Ixodida</taxon>
        <taxon>Ixodoidea</taxon>
        <taxon>Ixodidae</taxon>
        <taxon>Rhipicephalinae</taxon>
        <taxon>Rhipicephalus</taxon>
        <taxon>Rhipicephalus</taxon>
    </lineage>
</organism>
<dbReference type="AlphaFoldDB" id="A0A9D4Q6M3"/>
<accession>A0A9D4Q6M3</accession>